<keyword evidence="2" id="KW-1185">Reference proteome</keyword>
<dbReference type="STRING" id="1121895.GCA_000378485_02889"/>
<dbReference type="Proteomes" id="UP000030152">
    <property type="component" value="Unassembled WGS sequence"/>
</dbReference>
<name>A0A0A2LXY7_9FLAO</name>
<gene>
    <name evidence="1" type="ORF">Q765_17230</name>
</gene>
<organism evidence="1 2">
    <name type="scientific">Flavobacterium rivuli WB 3.3-2 = DSM 21788</name>
    <dbReference type="NCBI Taxonomy" id="1121895"/>
    <lineage>
        <taxon>Bacteria</taxon>
        <taxon>Pseudomonadati</taxon>
        <taxon>Bacteroidota</taxon>
        <taxon>Flavobacteriia</taxon>
        <taxon>Flavobacteriales</taxon>
        <taxon>Flavobacteriaceae</taxon>
        <taxon>Flavobacterium</taxon>
    </lineage>
</organism>
<dbReference type="EMBL" id="JRLX01000025">
    <property type="protein sequence ID" value="KGO85237.1"/>
    <property type="molecule type" value="Genomic_DNA"/>
</dbReference>
<dbReference type="eggNOG" id="COG0515">
    <property type="taxonomic scope" value="Bacteria"/>
</dbReference>
<protein>
    <recommendedName>
        <fullName evidence="3">WG repeat-containing protein</fullName>
    </recommendedName>
</protein>
<dbReference type="InterPro" id="IPR032774">
    <property type="entry name" value="WG_beta_rep"/>
</dbReference>
<dbReference type="RefSeq" id="WP_020214058.1">
    <property type="nucleotide sequence ID" value="NZ_KB899972.1"/>
</dbReference>
<evidence type="ECO:0000313" key="2">
    <source>
        <dbReference type="Proteomes" id="UP000030152"/>
    </source>
</evidence>
<evidence type="ECO:0000313" key="1">
    <source>
        <dbReference type="EMBL" id="KGO85237.1"/>
    </source>
</evidence>
<proteinExistence type="predicted"/>
<dbReference type="Pfam" id="PF14903">
    <property type="entry name" value="WG_beta_rep"/>
    <property type="match status" value="3"/>
</dbReference>
<reference evidence="1 2" key="1">
    <citation type="submission" date="2013-09" db="EMBL/GenBank/DDBJ databases">
        <authorList>
            <person name="Zeng Z."/>
            <person name="Chen C."/>
        </authorList>
    </citation>
    <scope>NUCLEOTIDE SEQUENCE [LARGE SCALE GENOMIC DNA]</scope>
    <source>
        <strain evidence="1 2">WB 3.3-2</strain>
    </source>
</reference>
<evidence type="ECO:0008006" key="3">
    <source>
        <dbReference type="Google" id="ProtNLM"/>
    </source>
</evidence>
<comment type="caution">
    <text evidence="1">The sequence shown here is derived from an EMBL/GenBank/DDBJ whole genome shotgun (WGS) entry which is preliminary data.</text>
</comment>
<sequence>MSFLGHSQDLRSTLPFDLTILERQAIYADDIMPKGKAGKFIYINTKTGKAAFKGIYDSAYPFVKNAAVVVVDGKHGIIDRTGKWLVKPFVCAFVLPSYEDYIAIFRSAVNNSEGEFTYNLRSKKANDGYIYCEKAAGPQHYFFKDGKGPYGVKNLVENKILIKPQYDSIYGIYQSGAVLVRTKNIGIVNLNNEIIVPLEYDNITRRGGNYPMATKIIGLHKNNTWEYFDLTNLKQGSILKSTHKCYILEGLALKDALGIYKEGNKYNILFKDGSTLPTAYDWISDNGLIAINNGNVYILNNDKSAYLYYEK</sequence>
<accession>A0A0A2LXY7</accession>
<dbReference type="AlphaFoldDB" id="A0A0A2LXY7"/>